<organism evidence="5 6">
    <name type="scientific">Natribaculum luteum</name>
    <dbReference type="NCBI Taxonomy" id="1586232"/>
    <lineage>
        <taxon>Archaea</taxon>
        <taxon>Methanobacteriati</taxon>
        <taxon>Methanobacteriota</taxon>
        <taxon>Stenosarchaea group</taxon>
        <taxon>Halobacteria</taxon>
        <taxon>Halobacteriales</taxon>
        <taxon>Natrialbaceae</taxon>
        <taxon>Natribaculum</taxon>
    </lineage>
</organism>
<comment type="subcellular location">
    <subcellularLocation>
        <location evidence="2">Gas vesicle</location>
    </subcellularLocation>
</comment>
<dbReference type="InterPro" id="IPR009430">
    <property type="entry name" value="GvpL/GvpF"/>
</dbReference>
<dbReference type="NCBIfam" id="NF045778">
    <property type="entry name" value="gas_vesic_GvpL"/>
    <property type="match status" value="1"/>
</dbReference>
<gene>
    <name evidence="5" type="primary">gvpL</name>
    <name evidence="5" type="ORF">ACFOZ7_00525</name>
</gene>
<feature type="region of interest" description="Disordered" evidence="4">
    <location>
        <begin position="279"/>
        <end position="300"/>
    </location>
</feature>
<dbReference type="RefSeq" id="WP_377070388.1">
    <property type="nucleotide sequence ID" value="NZ_CP095397.1"/>
</dbReference>
<sequence length="300" mass="33144">MTGDHSGDDVPASLPTTEGEQELPAFDEGRYVYCIVRADDANDGDVLEDVTGVDGESVSFVVVDGVGAVVHDCEGIYDSADLAEIRRWLVRHQSVVDAAGERFGTPLPFQFDTILRGDSETVREWLREEHETLTSVLESLAGHWEYRIEVVRTDPVDEATLETDDERLADLRERIDDASEGAAFLLEKQYDQRVAELRRSGRDALSADLRERLSDCTREVHELERSPAASLADEDERSDDGAETICRLTVLADEQRESEVGSTLDDVAAEPGLEVRFTGPWPPYTFVPDLGGEPTSGEGE</sequence>
<dbReference type="GeneID" id="71852311"/>
<dbReference type="AlphaFoldDB" id="A0ABD5NV45"/>
<accession>A0ABD5NV45</accession>
<feature type="region of interest" description="Disordered" evidence="4">
    <location>
        <begin position="1"/>
        <end position="21"/>
    </location>
</feature>
<comment type="caution">
    <text evidence="5">The sequence shown here is derived from an EMBL/GenBank/DDBJ whole genome shotgun (WGS) entry which is preliminary data.</text>
</comment>
<dbReference type="PANTHER" id="PTHR36852:SF1">
    <property type="entry name" value="PROTEIN GVPL 2"/>
    <property type="match status" value="1"/>
</dbReference>
<keyword evidence="1" id="KW-0304">Gas vesicle</keyword>
<evidence type="ECO:0000313" key="6">
    <source>
        <dbReference type="Proteomes" id="UP001595821"/>
    </source>
</evidence>
<dbReference type="Proteomes" id="UP001595821">
    <property type="component" value="Unassembled WGS sequence"/>
</dbReference>
<feature type="region of interest" description="Disordered" evidence="4">
    <location>
        <begin position="221"/>
        <end position="240"/>
    </location>
</feature>
<dbReference type="EMBL" id="JBHSDJ010000002">
    <property type="protein sequence ID" value="MFC4245499.1"/>
    <property type="molecule type" value="Genomic_DNA"/>
</dbReference>
<protein>
    <submittedName>
        <fullName evidence="5">Gas vesicle protein GvpL</fullName>
    </submittedName>
</protein>
<evidence type="ECO:0000256" key="2">
    <source>
        <dbReference type="ARBA" id="ARBA00035108"/>
    </source>
</evidence>
<dbReference type="InterPro" id="IPR054796">
    <property type="entry name" value="Gas_vesic_GvpL"/>
</dbReference>
<dbReference type="Pfam" id="PF06386">
    <property type="entry name" value="GvpL_GvpF"/>
    <property type="match status" value="1"/>
</dbReference>
<evidence type="ECO:0000256" key="1">
    <source>
        <dbReference type="ARBA" id="ARBA00022987"/>
    </source>
</evidence>
<comment type="similarity">
    <text evidence="3">Belongs to the gas vesicle GvpF/GvpL family.</text>
</comment>
<name>A0ABD5NV45_9EURY</name>
<dbReference type="GO" id="GO:0031411">
    <property type="term" value="C:gas vesicle"/>
    <property type="evidence" value="ECO:0007669"/>
    <property type="project" value="UniProtKB-SubCell"/>
</dbReference>
<evidence type="ECO:0000256" key="3">
    <source>
        <dbReference type="ARBA" id="ARBA00035643"/>
    </source>
</evidence>
<evidence type="ECO:0000313" key="5">
    <source>
        <dbReference type="EMBL" id="MFC4245499.1"/>
    </source>
</evidence>
<evidence type="ECO:0000256" key="4">
    <source>
        <dbReference type="SAM" id="MobiDB-lite"/>
    </source>
</evidence>
<proteinExistence type="inferred from homology"/>
<dbReference type="PANTHER" id="PTHR36852">
    <property type="entry name" value="PROTEIN GVPL 2"/>
    <property type="match status" value="1"/>
</dbReference>
<reference evidence="5 6" key="1">
    <citation type="journal article" date="2014" name="Int. J. Syst. Evol. Microbiol.">
        <title>Complete genome sequence of Corynebacterium casei LMG S-19264T (=DSM 44701T), isolated from a smear-ripened cheese.</title>
        <authorList>
            <consortium name="US DOE Joint Genome Institute (JGI-PGF)"/>
            <person name="Walter F."/>
            <person name="Albersmeier A."/>
            <person name="Kalinowski J."/>
            <person name="Ruckert C."/>
        </authorList>
    </citation>
    <scope>NUCLEOTIDE SEQUENCE [LARGE SCALE GENOMIC DNA]</scope>
    <source>
        <strain evidence="5 6">IBRC-M 10912</strain>
    </source>
</reference>